<evidence type="ECO:0000256" key="11">
    <source>
        <dbReference type="ARBA" id="ARBA00022827"/>
    </source>
</evidence>
<evidence type="ECO:0000256" key="7">
    <source>
        <dbReference type="ARBA" id="ARBA00022605"/>
    </source>
</evidence>
<evidence type="ECO:0000256" key="10">
    <source>
        <dbReference type="ARBA" id="ARBA00022723"/>
    </source>
</evidence>
<evidence type="ECO:0000256" key="13">
    <source>
        <dbReference type="ARBA" id="ARBA00023002"/>
    </source>
</evidence>
<keyword evidence="15" id="KW-0411">Iron-sulfur</keyword>
<evidence type="ECO:0000256" key="14">
    <source>
        <dbReference type="ARBA" id="ARBA00023004"/>
    </source>
</evidence>
<feature type="transmembrane region" description="Helical" evidence="20">
    <location>
        <begin position="1158"/>
        <end position="1178"/>
    </location>
</feature>
<keyword evidence="13" id="KW-0560">Oxidoreductase</keyword>
<evidence type="ECO:0000256" key="3">
    <source>
        <dbReference type="ARBA" id="ARBA00001974"/>
    </source>
</evidence>
<dbReference type="Pfam" id="PF01645">
    <property type="entry name" value="Glu_synthase"/>
    <property type="match status" value="2"/>
</dbReference>
<dbReference type="Pfam" id="PF00310">
    <property type="entry name" value="GATase_2"/>
    <property type="match status" value="1"/>
</dbReference>
<dbReference type="InterPro" id="IPR036485">
    <property type="entry name" value="Glu_synth_asu_C_sf"/>
</dbReference>
<dbReference type="Proteomes" id="UP001642464">
    <property type="component" value="Unassembled WGS sequence"/>
</dbReference>
<comment type="cofactor">
    <cofactor evidence="2">
        <name>[3Fe-4S] cluster</name>
        <dbReference type="ChEBI" id="CHEBI:21137"/>
    </cofactor>
</comment>
<evidence type="ECO:0000256" key="18">
    <source>
        <dbReference type="ARBA" id="ARBA00029440"/>
    </source>
</evidence>
<comment type="pathway">
    <text evidence="5">Nitrogen metabolism.</text>
</comment>
<dbReference type="InterPro" id="IPR013785">
    <property type="entry name" value="Aldolase_TIM"/>
</dbReference>
<dbReference type="InterPro" id="IPR002489">
    <property type="entry name" value="Glu_synth_asu_C"/>
</dbReference>
<dbReference type="CDD" id="cd00713">
    <property type="entry name" value="GltS"/>
    <property type="match status" value="1"/>
</dbReference>
<keyword evidence="20" id="KW-0812">Transmembrane</keyword>
<accession>A0ABP0M8N2</accession>
<evidence type="ECO:0000313" key="23">
    <source>
        <dbReference type="Proteomes" id="UP001642464"/>
    </source>
</evidence>
<evidence type="ECO:0000313" key="22">
    <source>
        <dbReference type="EMBL" id="CAK9047864.1"/>
    </source>
</evidence>
<dbReference type="InterPro" id="IPR009051">
    <property type="entry name" value="Helical_ferredxn"/>
</dbReference>
<dbReference type="Pfam" id="PF01493">
    <property type="entry name" value="GXGXG"/>
    <property type="match status" value="1"/>
</dbReference>
<comment type="cofactor">
    <cofactor evidence="1">
        <name>FMN</name>
        <dbReference type="ChEBI" id="CHEBI:58210"/>
    </cofactor>
</comment>
<reference evidence="22 23" key="1">
    <citation type="submission" date="2024-02" db="EMBL/GenBank/DDBJ databases">
        <authorList>
            <person name="Chen Y."/>
            <person name="Shah S."/>
            <person name="Dougan E. K."/>
            <person name="Thang M."/>
            <person name="Chan C."/>
        </authorList>
    </citation>
    <scope>NUCLEOTIDE SEQUENCE [LARGE SCALE GENOMIC DNA]</scope>
</reference>
<evidence type="ECO:0000256" key="19">
    <source>
        <dbReference type="SAM" id="MobiDB-lite"/>
    </source>
</evidence>
<keyword evidence="9" id="KW-0288">FMN</keyword>
<evidence type="ECO:0000256" key="5">
    <source>
        <dbReference type="ARBA" id="ARBA00004909"/>
    </source>
</evidence>
<keyword evidence="17" id="KW-0003">3Fe-4S</keyword>
<feature type="region of interest" description="Disordered" evidence="19">
    <location>
        <begin position="1608"/>
        <end position="1628"/>
    </location>
</feature>
<comment type="pathway">
    <text evidence="4">Energy metabolism; nitrogen metabolism.</text>
</comment>
<proteinExistence type="inferred from homology"/>
<dbReference type="PROSITE" id="PS51278">
    <property type="entry name" value="GATASE_TYPE_2"/>
    <property type="match status" value="1"/>
</dbReference>
<keyword evidence="11" id="KW-0274">FAD</keyword>
<keyword evidence="20" id="KW-1133">Transmembrane helix</keyword>
<evidence type="ECO:0000256" key="17">
    <source>
        <dbReference type="ARBA" id="ARBA00023291"/>
    </source>
</evidence>
<keyword evidence="20" id="KW-0472">Membrane</keyword>
<dbReference type="Gene3D" id="3.60.20.10">
    <property type="entry name" value="Glutamine Phosphoribosylpyrophosphate, subunit 1, domain 1"/>
    <property type="match status" value="1"/>
</dbReference>
<sequence>MVADLTGKPARDIVDGALQVLENLDHRGARGCEKDTGDGAGILCGIPDKFMRRVASELSVELPPPRQRFGCIHGISCAVLGSIPGLRLLLWRRVPVDSECLGKTAKDHEPTIEQVFIAAEGQLKTDLKRFEAALFVLRKRSANLAAQQPGLPFYVCSLSPRVLNYKGMLTCPGLVRYFLDLQEDDFESHVALVHSRFSTNTFPAWRRAHPFRHICHNGEINTLKGNVNFARAREGLMSSELLGAELEQCFPLMEMDQTDSGIFDNFLEVLAISGRSMPEAVAMMMPPAWENAEESMDPKIRDYYKFQAALLEPWDGPALVCFTDGDGVGASLDRNGLRPCRYYVTNEKRMIISSECGVLKLPAESIVEKGRLSPGKMLWADFAKGTLTKDSELKQSFAAPSPWGDWLKNESITMKTLLAAKKPATNITDDLRAPLLRSFGYTQESLELLLLPMGRDGEEALGSMGNDTPLACLSEQNRPVFDFFYQLFAQVTNPPIDPIREAVVMSLGCWVGPETNVLANPSPRHCQRLWLDHPCLLPAEMAALPMTKDLKGWEMRTVDSTFPMAEGAAGMERHLVRVANEAVWAAKNGYQIIVLSDRASGEKQVPLPSLLSCGAVHQALVKHKLRTKVAFIVESGEPYEVAHHALLLTFGCDAVFPYMAYEALRVLASEGKFGADWTTETGFAKYQKAVGKGLLKIMAKMGISTLRSYKGAQIADAIGLGKDPFFWCCAAEARPRPWASQEVAEMCFTGIASQLGGLGFEQIALRSLGVHDRGFSPDGGLTVKSLFASLPNEGKYHYRQGKSMMPVGNSMLAVGPEKTHSLTGSDAEKHLNDPMVIAKLQEAARTNSRAAYASFAALHNNLVKASSIRGQLDFKPPRQYGRAALPLDAVEPASEIVKRFRTGAMSYGSISMEAHSTLAIALNRLGGFSNTGEGGEDPARYEPLPNGDSLKSAIKQVASGRFGVTMEYLSSGLELQIKMAQGAKPGEGGELPGKKVQGGIAKTRNSTPGVGLISPPPHHDIYSIEDLAQLIFDLKNANPDAGVSVKLVSEIGVGVVATGVAKCKADHILISGCDGGTGASKWTGIKHAGAPWEIGLAETHQTLVLNGLRGRVTLETDGQLRTGRDVVIAALLGAERFGFATAPLIAMGCIMMRKGVHGVHLMLLSMVFVVILHVYDFYPKHGYCGIGLTVSSFLPISDLISPLRKCHLNTCPVGIATQDPVLRKKFEGLPEHVVNYLLLVRVLMAKMGFRNMDELIGHAEVLRQDPSVRGPLQLEAVLAPAHQLPDAGKMGKVENRKLYTQEHFMVLQRMIDRTLVEECKMTFRYGERSYAVNNQLNNADRTVGTLLSHEIFMRWGSSLPPGTCHLKLSGTSGQSFGAFAVKGVLLELEGDSQDYFGKGLSGGALVVYPPRKATFEAAKNIIIGNTALYGATAGVAFVNGIAAERFAVRNSGVWAVVEGAGDHCCEYMTGGRVMVLGGVGDNFGAGMSGGIAWIYDPTKTFEKRVLPQDLEVGRVQPGSSLDVYESEEKDLLSLLEAHKNWTHSKVATAILEKWPASATDFVRVFPKDFKAAVKSALERGEHSPIGSMREYLPSQEVINDPLVKQRIRKHPKVRKSSTMGEGDGEPKSLDMEDMAIFQKTTKGNRPQKIEDAKLVASSNRGFLEVDRGDLPKRGVAERVADFQEILAKKDEVAVQTQASRCMDCGTPFCHQSVTDKSGCPLGNLIPEWNDLVRKGAWYDAFKRLMSTNNFPEFTGRVCPAPCEGACTLGIIDDPVGSPALSHERKDRLPICIHKKTCQRGINLEDKIM</sequence>
<evidence type="ECO:0000256" key="15">
    <source>
        <dbReference type="ARBA" id="ARBA00023014"/>
    </source>
</evidence>
<dbReference type="EMBL" id="CAXAMM010020435">
    <property type="protein sequence ID" value="CAK9047864.1"/>
    <property type="molecule type" value="Genomic_DNA"/>
</dbReference>
<dbReference type="InterPro" id="IPR006982">
    <property type="entry name" value="Glu_synth_centr_N"/>
</dbReference>
<keyword evidence="16" id="KW-0314">Glutamate biosynthesis</keyword>
<evidence type="ECO:0000256" key="2">
    <source>
        <dbReference type="ARBA" id="ARBA00001927"/>
    </source>
</evidence>
<feature type="domain" description="Glutamine amidotransferase type-2" evidence="21">
    <location>
        <begin position="1"/>
        <end position="383"/>
    </location>
</feature>
<gene>
    <name evidence="22" type="ORF">SCF082_LOCUS26755</name>
</gene>
<dbReference type="Pfam" id="PF04898">
    <property type="entry name" value="Glu_syn_central"/>
    <property type="match status" value="1"/>
</dbReference>
<dbReference type="SUPFAM" id="SSF46548">
    <property type="entry name" value="alpha-helical ferredoxin"/>
    <property type="match status" value="1"/>
</dbReference>
<dbReference type="SUPFAM" id="SSF69336">
    <property type="entry name" value="Alpha subunit of glutamate synthase, C-terminal domain"/>
    <property type="match status" value="1"/>
</dbReference>
<evidence type="ECO:0000256" key="9">
    <source>
        <dbReference type="ARBA" id="ARBA00022643"/>
    </source>
</evidence>
<keyword evidence="12" id="KW-0315">Glutamine amidotransferase</keyword>
<name>A0ABP0M8N2_9DINO</name>
<keyword evidence="14" id="KW-0408">Iron</keyword>
<evidence type="ECO:0000256" key="6">
    <source>
        <dbReference type="ARBA" id="ARBA00009716"/>
    </source>
</evidence>
<dbReference type="InterPro" id="IPR029055">
    <property type="entry name" value="Ntn_hydrolases_N"/>
</dbReference>
<evidence type="ECO:0000256" key="20">
    <source>
        <dbReference type="SAM" id="Phobius"/>
    </source>
</evidence>
<dbReference type="Gene3D" id="1.10.1060.10">
    <property type="entry name" value="Alpha-helical ferredoxin"/>
    <property type="match status" value="1"/>
</dbReference>
<evidence type="ECO:0000259" key="21">
    <source>
        <dbReference type="PROSITE" id="PS51278"/>
    </source>
</evidence>
<evidence type="ECO:0000256" key="8">
    <source>
        <dbReference type="ARBA" id="ARBA00022630"/>
    </source>
</evidence>
<dbReference type="InterPro" id="IPR002932">
    <property type="entry name" value="Glu_synthdom"/>
</dbReference>
<dbReference type="CDD" id="cd00982">
    <property type="entry name" value="gltB_C"/>
    <property type="match status" value="1"/>
</dbReference>
<keyword evidence="23" id="KW-1185">Reference proteome</keyword>
<evidence type="ECO:0000256" key="16">
    <source>
        <dbReference type="ARBA" id="ARBA00023164"/>
    </source>
</evidence>
<dbReference type="Gene3D" id="2.160.20.60">
    <property type="entry name" value="Glutamate synthase, alpha subunit, C-terminal domain"/>
    <property type="match status" value="1"/>
</dbReference>
<protein>
    <submittedName>
        <fullName evidence="22">Chloroplastic (NADH-dependent glutamate synthase 2) (NADH-GOGAT 2)</fullName>
    </submittedName>
</protein>
<evidence type="ECO:0000256" key="4">
    <source>
        <dbReference type="ARBA" id="ARBA00004802"/>
    </source>
</evidence>
<dbReference type="Pfam" id="PF14691">
    <property type="entry name" value="Fer4_20"/>
    <property type="match status" value="1"/>
</dbReference>
<organism evidence="22 23">
    <name type="scientific">Durusdinium trenchii</name>
    <dbReference type="NCBI Taxonomy" id="1381693"/>
    <lineage>
        <taxon>Eukaryota</taxon>
        <taxon>Sar</taxon>
        <taxon>Alveolata</taxon>
        <taxon>Dinophyceae</taxon>
        <taxon>Suessiales</taxon>
        <taxon>Symbiodiniaceae</taxon>
        <taxon>Durusdinium</taxon>
    </lineage>
</organism>
<dbReference type="PANTHER" id="PTHR43100">
    <property type="entry name" value="GLUTAMATE SYNTHASE [NADPH] SMALL CHAIN"/>
    <property type="match status" value="1"/>
</dbReference>
<dbReference type="CDD" id="cd02808">
    <property type="entry name" value="GltS_FMN"/>
    <property type="match status" value="1"/>
</dbReference>
<comment type="caution">
    <text evidence="22">The sequence shown here is derived from an EMBL/GenBank/DDBJ whole genome shotgun (WGS) entry which is preliminary data.</text>
</comment>
<dbReference type="PANTHER" id="PTHR43100:SF1">
    <property type="entry name" value="GLUTAMATE SYNTHASE [NADPH] SMALL CHAIN"/>
    <property type="match status" value="1"/>
</dbReference>
<keyword evidence="8" id="KW-0285">Flavoprotein</keyword>
<dbReference type="InterPro" id="IPR017932">
    <property type="entry name" value="GATase_2_dom"/>
</dbReference>
<keyword evidence="10" id="KW-0479">Metal-binding</keyword>
<keyword evidence="7" id="KW-0028">Amino-acid biosynthesis</keyword>
<dbReference type="InterPro" id="IPR028261">
    <property type="entry name" value="DPD_II"/>
</dbReference>
<comment type="cofactor">
    <cofactor evidence="3">
        <name>FAD</name>
        <dbReference type="ChEBI" id="CHEBI:57692"/>
    </cofactor>
</comment>
<evidence type="ECO:0000256" key="12">
    <source>
        <dbReference type="ARBA" id="ARBA00022962"/>
    </source>
</evidence>
<dbReference type="InterPro" id="IPR051394">
    <property type="entry name" value="Glutamate_Synthase"/>
</dbReference>
<dbReference type="SUPFAM" id="SSF56235">
    <property type="entry name" value="N-terminal nucleophile aminohydrolases (Ntn hydrolases)"/>
    <property type="match status" value="1"/>
</dbReference>
<dbReference type="Gene3D" id="3.20.20.70">
    <property type="entry name" value="Aldolase class I"/>
    <property type="match status" value="2"/>
</dbReference>
<comment type="pathway">
    <text evidence="18">Amino-acid biosynthesis.</text>
</comment>
<dbReference type="SUPFAM" id="SSF51395">
    <property type="entry name" value="FMN-linked oxidoreductases"/>
    <property type="match status" value="1"/>
</dbReference>
<comment type="similarity">
    <text evidence="6">Belongs to the glutamate synthase family.</text>
</comment>
<evidence type="ECO:0000256" key="1">
    <source>
        <dbReference type="ARBA" id="ARBA00001917"/>
    </source>
</evidence>